<dbReference type="EMBL" id="PCSB01000005">
    <property type="protein sequence ID" value="PIP32064.1"/>
    <property type="molecule type" value="Genomic_DNA"/>
</dbReference>
<gene>
    <name evidence="1" type="ORF">COX24_00210</name>
</gene>
<protein>
    <submittedName>
        <fullName evidence="1">Uncharacterized protein</fullName>
    </submittedName>
</protein>
<name>A0A2G9ZFX7_9BACT</name>
<organism evidence="1 2">
    <name type="scientific">bacterium (Candidatus Gribaldobacteria) CG23_combo_of_CG06-09_8_20_14_all_37_87_8</name>
    <dbReference type="NCBI Taxonomy" id="2014278"/>
    <lineage>
        <taxon>Bacteria</taxon>
        <taxon>Candidatus Gribaldobacteria</taxon>
    </lineage>
</organism>
<reference evidence="1 2" key="1">
    <citation type="submission" date="2017-09" db="EMBL/GenBank/DDBJ databases">
        <title>Depth-based differentiation of microbial function through sediment-hosted aquifers and enrichment of novel symbionts in the deep terrestrial subsurface.</title>
        <authorList>
            <person name="Probst A.J."/>
            <person name="Ladd B."/>
            <person name="Jarett J.K."/>
            <person name="Geller-Mcgrath D.E."/>
            <person name="Sieber C.M."/>
            <person name="Emerson J.B."/>
            <person name="Anantharaman K."/>
            <person name="Thomas B.C."/>
            <person name="Malmstrom R."/>
            <person name="Stieglmeier M."/>
            <person name="Klingl A."/>
            <person name="Woyke T."/>
            <person name="Ryan C.M."/>
            <person name="Banfield J.F."/>
        </authorList>
    </citation>
    <scope>NUCLEOTIDE SEQUENCE [LARGE SCALE GENOMIC DNA]</scope>
    <source>
        <strain evidence="1">CG23_combo_of_CG06-09_8_20_14_all_37_87_8</strain>
    </source>
</reference>
<evidence type="ECO:0000313" key="1">
    <source>
        <dbReference type="EMBL" id="PIP32064.1"/>
    </source>
</evidence>
<dbReference type="AlphaFoldDB" id="A0A2G9ZFX7"/>
<comment type="caution">
    <text evidence="1">The sequence shown here is derived from an EMBL/GenBank/DDBJ whole genome shotgun (WGS) entry which is preliminary data.</text>
</comment>
<proteinExistence type="predicted"/>
<accession>A0A2G9ZFX7</accession>
<dbReference type="Proteomes" id="UP000230447">
    <property type="component" value="Unassembled WGS sequence"/>
</dbReference>
<evidence type="ECO:0000313" key="2">
    <source>
        <dbReference type="Proteomes" id="UP000230447"/>
    </source>
</evidence>
<sequence length="60" mass="6861">MNIKFAFIIFKAPIFSPKDILPKASKREISFFKRKTSSFLALIKALKRTFLPCLSKQGVV</sequence>